<accession>A0A532VAY2</accession>
<keyword evidence="1" id="KW-0732">Signal</keyword>
<reference evidence="2 3" key="1">
    <citation type="submission" date="2017-06" db="EMBL/GenBank/DDBJ databases">
        <title>Novel microbial phyla capable of carbon fixation and sulfur reduction in deep-sea sediments.</title>
        <authorList>
            <person name="Huang J."/>
            <person name="Baker B."/>
            <person name="Wang Y."/>
        </authorList>
    </citation>
    <scope>NUCLEOTIDE SEQUENCE [LARGE SCALE GENOMIC DNA]</scope>
    <source>
        <strain evidence="2">B3_TA06</strain>
    </source>
</reference>
<organism evidence="2 3">
    <name type="scientific">candidate division TA06 bacterium B3_TA06</name>
    <dbReference type="NCBI Taxonomy" id="2012487"/>
    <lineage>
        <taxon>Bacteria</taxon>
        <taxon>Bacteria division TA06</taxon>
    </lineage>
</organism>
<evidence type="ECO:0000313" key="3">
    <source>
        <dbReference type="Proteomes" id="UP000317778"/>
    </source>
</evidence>
<evidence type="ECO:0000256" key="1">
    <source>
        <dbReference type="SAM" id="SignalP"/>
    </source>
</evidence>
<sequence length="161" mass="17839">MKRAFCLIVAASLSLSILAGCKDRAADPLTVVNRYFAALDRGDIDEAYGYLCDRSLVIRTANGEEMPFLARPDLETYKTLAEKAPKISVTEIKRMPELSQENELEVFQITARTKERGRNVERASAQFLLYLAPNSEGRWSVLLPVSAKIKGTIADSSALEP</sequence>
<dbReference type="Proteomes" id="UP000317778">
    <property type="component" value="Unassembled WGS sequence"/>
</dbReference>
<comment type="caution">
    <text evidence="2">The sequence shown here is derived from an EMBL/GenBank/DDBJ whole genome shotgun (WGS) entry which is preliminary data.</text>
</comment>
<feature type="chain" id="PRO_5022052354" description="DUF4440 domain-containing protein" evidence="1">
    <location>
        <begin position="20"/>
        <end position="161"/>
    </location>
</feature>
<proteinExistence type="predicted"/>
<evidence type="ECO:0000313" key="2">
    <source>
        <dbReference type="EMBL" id="TKJ44363.1"/>
    </source>
</evidence>
<evidence type="ECO:0008006" key="4">
    <source>
        <dbReference type="Google" id="ProtNLM"/>
    </source>
</evidence>
<gene>
    <name evidence="2" type="ORF">CEE36_01070</name>
</gene>
<protein>
    <recommendedName>
        <fullName evidence="4">DUF4440 domain-containing protein</fullName>
    </recommendedName>
</protein>
<dbReference type="EMBL" id="NJBO01000001">
    <property type="protein sequence ID" value="TKJ44363.1"/>
    <property type="molecule type" value="Genomic_DNA"/>
</dbReference>
<dbReference type="PROSITE" id="PS51257">
    <property type="entry name" value="PROKAR_LIPOPROTEIN"/>
    <property type="match status" value="1"/>
</dbReference>
<dbReference type="AlphaFoldDB" id="A0A532VAY2"/>
<name>A0A532VAY2_UNCT6</name>
<feature type="signal peptide" evidence="1">
    <location>
        <begin position="1"/>
        <end position="19"/>
    </location>
</feature>